<comment type="caution">
    <text evidence="2">The sequence shown here is derived from an EMBL/GenBank/DDBJ whole genome shotgun (WGS) entry which is preliminary data.</text>
</comment>
<organism evidence="2 3">
    <name type="scientific">Cellulomonas hominis</name>
    <dbReference type="NCBI Taxonomy" id="156981"/>
    <lineage>
        <taxon>Bacteria</taxon>
        <taxon>Bacillati</taxon>
        <taxon>Actinomycetota</taxon>
        <taxon>Actinomycetes</taxon>
        <taxon>Micrococcales</taxon>
        <taxon>Cellulomonadaceae</taxon>
        <taxon>Cellulomonas</taxon>
    </lineage>
</organism>
<feature type="domain" description="DUF1737" evidence="1">
    <location>
        <begin position="9"/>
        <end position="55"/>
    </location>
</feature>
<dbReference type="RefSeq" id="WP_154729122.1">
    <property type="nucleotide sequence ID" value="NZ_SZYE01000044.1"/>
</dbReference>
<sequence>MTDTDDRLRYRLLTGPDDRSFCERVSAALAEGYELHGGPAATFDGERVIVAQAVVLPSAAAPSNPVRPL</sequence>
<dbReference type="AlphaFoldDB" id="A0A7Z8JZP0"/>
<dbReference type="InterPro" id="IPR013619">
    <property type="entry name" value="DUF1737"/>
</dbReference>
<dbReference type="EMBL" id="SZYE01000044">
    <property type="protein sequence ID" value="TKR24097.1"/>
    <property type="molecule type" value="Genomic_DNA"/>
</dbReference>
<protein>
    <submittedName>
        <fullName evidence="2">DUF1737 domain-containing protein</fullName>
    </submittedName>
</protein>
<evidence type="ECO:0000259" key="1">
    <source>
        <dbReference type="Pfam" id="PF08410"/>
    </source>
</evidence>
<dbReference type="OrthoDB" id="9809803at2"/>
<proteinExistence type="predicted"/>
<name>A0A7Z8JZP0_9CELL</name>
<accession>A0A7Z8JZP0</accession>
<dbReference type="Proteomes" id="UP000308121">
    <property type="component" value="Unassembled WGS sequence"/>
</dbReference>
<gene>
    <name evidence="2" type="ORF">FA014_07765</name>
</gene>
<evidence type="ECO:0000313" key="2">
    <source>
        <dbReference type="EMBL" id="TKR24097.1"/>
    </source>
</evidence>
<dbReference type="Pfam" id="PF08410">
    <property type="entry name" value="DUF1737"/>
    <property type="match status" value="1"/>
</dbReference>
<reference evidence="2 3" key="1">
    <citation type="submission" date="2019-05" db="EMBL/GenBank/DDBJ databases">
        <title>Genome sequence of Cellulomonas hominis strain CS1.</title>
        <authorList>
            <person name="Belmont J."/>
            <person name="Maclea K.S."/>
        </authorList>
    </citation>
    <scope>NUCLEOTIDE SEQUENCE [LARGE SCALE GENOMIC DNA]</scope>
    <source>
        <strain evidence="2 3">CS1</strain>
    </source>
</reference>
<evidence type="ECO:0000313" key="3">
    <source>
        <dbReference type="Proteomes" id="UP000308121"/>
    </source>
</evidence>